<dbReference type="Proteomes" id="UP000790377">
    <property type="component" value="Unassembled WGS sequence"/>
</dbReference>
<sequence>MPVSFEYRGSPRACHAMDQVWVGWPSSQFRPVPKSRTLSPFLRWEILGPRGGKRLLVGKTRSNDSEFAALKVGSLSTPPVSLTPDPLKRAQWVQVLESVSRCKAGDIDFGKGLCEFEEGDTSGAHAIVDTELGSRGCQCWNVKRVKERKKRPSSMADDALSTYLDKPKVRYIHAPVRLSSSMQVMLYHMDSAGKDAVEEKGSDWE</sequence>
<organism evidence="1 2">
    <name type="scientific">Hygrophoropsis aurantiaca</name>
    <dbReference type="NCBI Taxonomy" id="72124"/>
    <lineage>
        <taxon>Eukaryota</taxon>
        <taxon>Fungi</taxon>
        <taxon>Dikarya</taxon>
        <taxon>Basidiomycota</taxon>
        <taxon>Agaricomycotina</taxon>
        <taxon>Agaricomycetes</taxon>
        <taxon>Agaricomycetidae</taxon>
        <taxon>Boletales</taxon>
        <taxon>Coniophorineae</taxon>
        <taxon>Hygrophoropsidaceae</taxon>
        <taxon>Hygrophoropsis</taxon>
    </lineage>
</organism>
<dbReference type="EMBL" id="MU267633">
    <property type="protein sequence ID" value="KAH7913304.1"/>
    <property type="molecule type" value="Genomic_DNA"/>
</dbReference>
<evidence type="ECO:0000313" key="2">
    <source>
        <dbReference type="Proteomes" id="UP000790377"/>
    </source>
</evidence>
<gene>
    <name evidence="1" type="ORF">BJ138DRAFT_1099579</name>
</gene>
<keyword evidence="2" id="KW-1185">Reference proteome</keyword>
<accession>A0ACB8AJH8</accession>
<proteinExistence type="predicted"/>
<reference evidence="1" key="1">
    <citation type="journal article" date="2021" name="New Phytol.">
        <title>Evolutionary innovations through gain and loss of genes in the ectomycorrhizal Boletales.</title>
        <authorList>
            <person name="Wu G."/>
            <person name="Miyauchi S."/>
            <person name="Morin E."/>
            <person name="Kuo A."/>
            <person name="Drula E."/>
            <person name="Varga T."/>
            <person name="Kohler A."/>
            <person name="Feng B."/>
            <person name="Cao Y."/>
            <person name="Lipzen A."/>
            <person name="Daum C."/>
            <person name="Hundley H."/>
            <person name="Pangilinan J."/>
            <person name="Johnson J."/>
            <person name="Barry K."/>
            <person name="LaButti K."/>
            <person name="Ng V."/>
            <person name="Ahrendt S."/>
            <person name="Min B."/>
            <person name="Choi I.G."/>
            <person name="Park H."/>
            <person name="Plett J.M."/>
            <person name="Magnuson J."/>
            <person name="Spatafora J.W."/>
            <person name="Nagy L.G."/>
            <person name="Henrissat B."/>
            <person name="Grigoriev I.V."/>
            <person name="Yang Z.L."/>
            <person name="Xu J."/>
            <person name="Martin F.M."/>
        </authorList>
    </citation>
    <scope>NUCLEOTIDE SEQUENCE</scope>
    <source>
        <strain evidence="1">ATCC 28755</strain>
    </source>
</reference>
<protein>
    <submittedName>
        <fullName evidence="1">Uncharacterized protein</fullName>
    </submittedName>
</protein>
<evidence type="ECO:0000313" key="1">
    <source>
        <dbReference type="EMBL" id="KAH7913304.1"/>
    </source>
</evidence>
<name>A0ACB8AJH8_9AGAM</name>
<comment type="caution">
    <text evidence="1">The sequence shown here is derived from an EMBL/GenBank/DDBJ whole genome shotgun (WGS) entry which is preliminary data.</text>
</comment>